<evidence type="ECO:0000313" key="3">
    <source>
        <dbReference type="Proteomes" id="UP000308197"/>
    </source>
</evidence>
<dbReference type="EMBL" id="ML211667">
    <property type="protein sequence ID" value="TFK81021.1"/>
    <property type="molecule type" value="Genomic_DNA"/>
</dbReference>
<proteinExistence type="predicted"/>
<feature type="compositionally biased region" description="Low complexity" evidence="1">
    <location>
        <begin position="223"/>
        <end position="237"/>
    </location>
</feature>
<evidence type="ECO:0000313" key="2">
    <source>
        <dbReference type="EMBL" id="TFK81021.1"/>
    </source>
</evidence>
<name>A0A5C3NUR0_9APHY</name>
<sequence>MHGTYPSVNIGSHPNREEIFHRPLSPAMEQPTLERFEGSYGARFYTSRFHLPQDPSLPMGPHYVLYRSLIGPAILSDWTEVAPAVIGVPGSLFEKCASFMEACLRFSQAHMIGGIIYQIPQSAVHATSTNQWLEAFACSTQPSLRISEEDIPILDAVPPCTLSDAPDEVLDADGTGGWWQTFLPGRKPTHDYVVTYHPSPQVVATPLQPGPCFTGRDAPPSPSSTLSWDSVTSSPSPGYGVTQSVVGPPAPPTSACGEPDEEVPMPRSFCSFQGGGCRVPIGRDETGYAAIVCGKAPWIFPDGVAQEWVAQKGSGHVGYYATFREALEGFRDALTSSQPPPLMGRHAKYHTRAERKAARRAQNARYAQSELGKSTRAAALSKAEDGARAQSAVADTTDIPSAMREYATRPFTMSFAFREVNGPALGLQKHPFTFRLPDNRSICSLETRGGQDTLTVKLHTLQFKWAVEAAYDRRTEWLMKTTEEVTEVAEAELVARIRGWRQMEARTLQKGIQADMWEVAMLWGARRTVMLTEDLELRKQGRDAYIEARLTGNTSLQKLVRENRLRIEQLPDEVDSEEDEQ</sequence>
<gene>
    <name evidence="2" type="ORF">K466DRAFT_569296</name>
</gene>
<dbReference type="AlphaFoldDB" id="A0A5C3NUR0"/>
<protein>
    <submittedName>
        <fullName evidence="2">Uncharacterized protein</fullName>
    </submittedName>
</protein>
<organism evidence="2 3">
    <name type="scientific">Polyporus arcularius HHB13444</name>
    <dbReference type="NCBI Taxonomy" id="1314778"/>
    <lineage>
        <taxon>Eukaryota</taxon>
        <taxon>Fungi</taxon>
        <taxon>Dikarya</taxon>
        <taxon>Basidiomycota</taxon>
        <taxon>Agaricomycotina</taxon>
        <taxon>Agaricomycetes</taxon>
        <taxon>Polyporales</taxon>
        <taxon>Polyporaceae</taxon>
        <taxon>Polyporus</taxon>
    </lineage>
</organism>
<dbReference type="InParanoid" id="A0A5C3NUR0"/>
<feature type="region of interest" description="Disordered" evidence="1">
    <location>
        <begin position="214"/>
        <end position="260"/>
    </location>
</feature>
<evidence type="ECO:0000256" key="1">
    <source>
        <dbReference type="SAM" id="MobiDB-lite"/>
    </source>
</evidence>
<dbReference type="Proteomes" id="UP000308197">
    <property type="component" value="Unassembled WGS sequence"/>
</dbReference>
<keyword evidence="3" id="KW-1185">Reference proteome</keyword>
<reference evidence="2 3" key="1">
    <citation type="journal article" date="2019" name="Nat. Ecol. Evol.">
        <title>Megaphylogeny resolves global patterns of mushroom evolution.</title>
        <authorList>
            <person name="Varga T."/>
            <person name="Krizsan K."/>
            <person name="Foldi C."/>
            <person name="Dima B."/>
            <person name="Sanchez-Garcia M."/>
            <person name="Sanchez-Ramirez S."/>
            <person name="Szollosi G.J."/>
            <person name="Szarkandi J.G."/>
            <person name="Papp V."/>
            <person name="Albert L."/>
            <person name="Andreopoulos W."/>
            <person name="Angelini C."/>
            <person name="Antonin V."/>
            <person name="Barry K.W."/>
            <person name="Bougher N.L."/>
            <person name="Buchanan P."/>
            <person name="Buyck B."/>
            <person name="Bense V."/>
            <person name="Catcheside P."/>
            <person name="Chovatia M."/>
            <person name="Cooper J."/>
            <person name="Damon W."/>
            <person name="Desjardin D."/>
            <person name="Finy P."/>
            <person name="Geml J."/>
            <person name="Haridas S."/>
            <person name="Hughes K."/>
            <person name="Justo A."/>
            <person name="Karasinski D."/>
            <person name="Kautmanova I."/>
            <person name="Kiss B."/>
            <person name="Kocsube S."/>
            <person name="Kotiranta H."/>
            <person name="LaButti K.M."/>
            <person name="Lechner B.E."/>
            <person name="Liimatainen K."/>
            <person name="Lipzen A."/>
            <person name="Lukacs Z."/>
            <person name="Mihaltcheva S."/>
            <person name="Morgado L.N."/>
            <person name="Niskanen T."/>
            <person name="Noordeloos M.E."/>
            <person name="Ohm R.A."/>
            <person name="Ortiz-Santana B."/>
            <person name="Ovrebo C."/>
            <person name="Racz N."/>
            <person name="Riley R."/>
            <person name="Savchenko A."/>
            <person name="Shiryaev A."/>
            <person name="Soop K."/>
            <person name="Spirin V."/>
            <person name="Szebenyi C."/>
            <person name="Tomsovsky M."/>
            <person name="Tulloss R.E."/>
            <person name="Uehling J."/>
            <person name="Grigoriev I.V."/>
            <person name="Vagvolgyi C."/>
            <person name="Papp T."/>
            <person name="Martin F.M."/>
            <person name="Miettinen O."/>
            <person name="Hibbett D.S."/>
            <person name="Nagy L.G."/>
        </authorList>
    </citation>
    <scope>NUCLEOTIDE SEQUENCE [LARGE SCALE GENOMIC DNA]</scope>
    <source>
        <strain evidence="2 3">HHB13444</strain>
    </source>
</reference>
<accession>A0A5C3NUR0</accession>